<organism evidence="1 2">
    <name type="scientific">Auriscalpium vulgare</name>
    <dbReference type="NCBI Taxonomy" id="40419"/>
    <lineage>
        <taxon>Eukaryota</taxon>
        <taxon>Fungi</taxon>
        <taxon>Dikarya</taxon>
        <taxon>Basidiomycota</taxon>
        <taxon>Agaricomycotina</taxon>
        <taxon>Agaricomycetes</taxon>
        <taxon>Russulales</taxon>
        <taxon>Auriscalpiaceae</taxon>
        <taxon>Auriscalpium</taxon>
    </lineage>
</organism>
<proteinExistence type="predicted"/>
<dbReference type="Proteomes" id="UP000814033">
    <property type="component" value="Unassembled WGS sequence"/>
</dbReference>
<dbReference type="EMBL" id="MU275838">
    <property type="protein sequence ID" value="KAI0053989.1"/>
    <property type="molecule type" value="Genomic_DNA"/>
</dbReference>
<reference evidence="1" key="1">
    <citation type="submission" date="2021-02" db="EMBL/GenBank/DDBJ databases">
        <authorList>
            <consortium name="DOE Joint Genome Institute"/>
            <person name="Ahrendt S."/>
            <person name="Looney B.P."/>
            <person name="Miyauchi S."/>
            <person name="Morin E."/>
            <person name="Drula E."/>
            <person name="Courty P.E."/>
            <person name="Chicoki N."/>
            <person name="Fauchery L."/>
            <person name="Kohler A."/>
            <person name="Kuo A."/>
            <person name="Labutti K."/>
            <person name="Pangilinan J."/>
            <person name="Lipzen A."/>
            <person name="Riley R."/>
            <person name="Andreopoulos W."/>
            <person name="He G."/>
            <person name="Johnson J."/>
            <person name="Barry K.W."/>
            <person name="Grigoriev I.V."/>
            <person name="Nagy L."/>
            <person name="Hibbett D."/>
            <person name="Henrissat B."/>
            <person name="Matheny P.B."/>
            <person name="Labbe J."/>
            <person name="Martin F."/>
        </authorList>
    </citation>
    <scope>NUCLEOTIDE SEQUENCE</scope>
    <source>
        <strain evidence="1">FP105234-sp</strain>
    </source>
</reference>
<reference evidence="1" key="2">
    <citation type="journal article" date="2022" name="New Phytol.">
        <title>Evolutionary transition to the ectomycorrhizal habit in the genomes of a hyperdiverse lineage of mushroom-forming fungi.</title>
        <authorList>
            <person name="Looney B."/>
            <person name="Miyauchi S."/>
            <person name="Morin E."/>
            <person name="Drula E."/>
            <person name="Courty P.E."/>
            <person name="Kohler A."/>
            <person name="Kuo A."/>
            <person name="LaButti K."/>
            <person name="Pangilinan J."/>
            <person name="Lipzen A."/>
            <person name="Riley R."/>
            <person name="Andreopoulos W."/>
            <person name="He G."/>
            <person name="Johnson J."/>
            <person name="Nolan M."/>
            <person name="Tritt A."/>
            <person name="Barry K.W."/>
            <person name="Grigoriev I.V."/>
            <person name="Nagy L.G."/>
            <person name="Hibbett D."/>
            <person name="Henrissat B."/>
            <person name="Matheny P.B."/>
            <person name="Labbe J."/>
            <person name="Martin F.M."/>
        </authorList>
    </citation>
    <scope>NUCLEOTIDE SEQUENCE</scope>
    <source>
        <strain evidence="1">FP105234-sp</strain>
    </source>
</reference>
<keyword evidence="2" id="KW-1185">Reference proteome</keyword>
<comment type="caution">
    <text evidence="1">The sequence shown here is derived from an EMBL/GenBank/DDBJ whole genome shotgun (WGS) entry which is preliminary data.</text>
</comment>
<accession>A0ACB8SBV5</accession>
<name>A0ACB8SBV5_9AGAM</name>
<evidence type="ECO:0000313" key="2">
    <source>
        <dbReference type="Proteomes" id="UP000814033"/>
    </source>
</evidence>
<evidence type="ECO:0000313" key="1">
    <source>
        <dbReference type="EMBL" id="KAI0053989.1"/>
    </source>
</evidence>
<gene>
    <name evidence="1" type="ORF">FA95DRAFT_1507464</name>
</gene>
<sequence length="332" mass="35944">MQAAQGHALSSTAPSQKPLRSSLKAKAPLTPSRGTDAPVASTSKSANGGSRSPLPSFSLAAPSPTEFSSPHFAKVGPSAFETPVTTPTRSEASKGKRKADDLDVTPPDQKAAHKATFAIPEPRVSHKLSNTSRAPSSYKRARLSSPLPSIHSQFTSVDQSPSANAQNTGTYSSRTSSRARRASASAVPSENASERRRSLSQVSIPISALVTPHAASIGRSSTFRMRDPRRPTAKKLETGWALRFHSEDENGSPRHAWLFYLAFVLFPLWWVASFLPTPQTRVVGDTDTEKAVTLDDPQIEFDAKTWRKRCRVMAVISLFTYIPFIVCIGVFA</sequence>
<protein>
    <submittedName>
        <fullName evidence="1">Uncharacterized protein</fullName>
    </submittedName>
</protein>